<sequence length="387" mass="42416">MSIKDKYAIVGIGYTPQGKVPARTSLSFHLEACVKAIADAGLKKNDIDGLICYRHFPASSDENDLTPFVVAEHLGIEPKYIYQDANCSRSHLQNAVSALDSGFCNYVLISFGHNARSSDSMLTMLSEFTGDDAVFGHFGATGGYALAAQRAMHEYKTGPETWKHIVVGQRKWACLNPDAIMYGKPLTFEDYLNYKWFVEPFRLPDNCLLNDGGRAVIVTSLERARDLRNPPAVIMGIGAHNLSTDIKYSTSMTGPTGAKKASEDAFKMAGITIKDVDACEIYDCFTYTVEITLQDYGFFGPGEGEDWFKGGTIEPGGRMPVNTSGGLLSEAYYMGLTPLSEAAMQIMGRCGQRQLGPQTKTKSPEIILCSDNGAILQSHLCYILRRL</sequence>
<comment type="caution">
    <text evidence="2">The sequence shown here is derived from an EMBL/GenBank/DDBJ whole genome shotgun (WGS) entry which is preliminary data.</text>
</comment>
<dbReference type="PANTHER" id="PTHR42870">
    <property type="entry name" value="ACETYL-COA C-ACETYLTRANSFERASE"/>
    <property type="match status" value="1"/>
</dbReference>
<dbReference type="PIRSF" id="PIRSF000429">
    <property type="entry name" value="Ac-CoA_Ac_transf"/>
    <property type="match status" value="1"/>
</dbReference>
<reference evidence="2" key="1">
    <citation type="journal article" date="2015" name="Proc. Natl. Acad. Sci. U.S.A.">
        <title>Networks of energetic and metabolic interactions define dynamics in microbial communities.</title>
        <authorList>
            <person name="Embree M."/>
            <person name="Liu J.K."/>
            <person name="Al-Bassam M.M."/>
            <person name="Zengler K."/>
        </authorList>
    </citation>
    <scope>NUCLEOTIDE SEQUENCE</scope>
</reference>
<dbReference type="InterPro" id="IPR002155">
    <property type="entry name" value="Thiolase"/>
</dbReference>
<dbReference type="CDD" id="cd00829">
    <property type="entry name" value="SCP-x_thiolase"/>
    <property type="match status" value="1"/>
</dbReference>
<protein>
    <submittedName>
        <fullName evidence="2">Thiolase</fullName>
    </submittedName>
</protein>
<dbReference type="Gene3D" id="3.40.47.10">
    <property type="match status" value="1"/>
</dbReference>
<evidence type="ECO:0000313" key="2">
    <source>
        <dbReference type="EMBL" id="KUG23800.1"/>
    </source>
</evidence>
<accession>A0A0W8FSD5</accession>
<evidence type="ECO:0000259" key="1">
    <source>
        <dbReference type="Pfam" id="PF22691"/>
    </source>
</evidence>
<dbReference type="PANTHER" id="PTHR42870:SF1">
    <property type="entry name" value="NON-SPECIFIC LIPID-TRANSFER PROTEIN-LIKE 2"/>
    <property type="match status" value="1"/>
</dbReference>
<dbReference type="GO" id="GO:0016747">
    <property type="term" value="F:acyltransferase activity, transferring groups other than amino-acyl groups"/>
    <property type="evidence" value="ECO:0007669"/>
    <property type="project" value="InterPro"/>
</dbReference>
<feature type="domain" description="Thiolase C-terminal" evidence="1">
    <location>
        <begin position="244"/>
        <end position="385"/>
    </location>
</feature>
<dbReference type="InterPro" id="IPR055140">
    <property type="entry name" value="Thiolase_C_2"/>
</dbReference>
<organism evidence="2">
    <name type="scientific">hydrocarbon metagenome</name>
    <dbReference type="NCBI Taxonomy" id="938273"/>
    <lineage>
        <taxon>unclassified sequences</taxon>
        <taxon>metagenomes</taxon>
        <taxon>ecological metagenomes</taxon>
    </lineage>
</organism>
<dbReference type="Pfam" id="PF22691">
    <property type="entry name" value="Thiolase_C_1"/>
    <property type="match status" value="1"/>
</dbReference>
<dbReference type="AlphaFoldDB" id="A0A0W8FSD5"/>
<dbReference type="InterPro" id="IPR016039">
    <property type="entry name" value="Thiolase-like"/>
</dbReference>
<dbReference type="SUPFAM" id="SSF53901">
    <property type="entry name" value="Thiolase-like"/>
    <property type="match status" value="1"/>
</dbReference>
<name>A0A0W8FSD5_9ZZZZ</name>
<dbReference type="EMBL" id="LNQE01000886">
    <property type="protein sequence ID" value="KUG23800.1"/>
    <property type="molecule type" value="Genomic_DNA"/>
</dbReference>
<proteinExistence type="predicted"/>
<gene>
    <name evidence="2" type="ORF">ASZ90_006396</name>
</gene>